<dbReference type="Pfam" id="PF13430">
    <property type="entry name" value="DUF4112"/>
    <property type="match status" value="1"/>
</dbReference>
<dbReference type="PANTHER" id="PTHR35519:SF2">
    <property type="entry name" value="PH DOMAIN PROTEIN"/>
    <property type="match status" value="1"/>
</dbReference>
<sequence>MQRLRRLGRTLDSAIGIPGTKFRIGLDPIIGLIPGGGDTVGLILSSFIVLEGARMGASKSTLSTMAFNILLETIAGTVPVVGDIFDVTWKSNIRNIELLEEHLKIARAEQKSNRWFALLLIAGLAIVFVACIAVSFYLLRWLFHLIQSGGA</sequence>
<comment type="caution">
    <text evidence="2">The sequence shown here is derived from an EMBL/GenBank/DDBJ whole genome shotgun (WGS) entry which is preliminary data.</text>
</comment>
<dbReference type="EMBL" id="JAHHHD010000034">
    <property type="protein sequence ID" value="MBW4661296.1"/>
    <property type="molecule type" value="Genomic_DNA"/>
</dbReference>
<reference evidence="2" key="1">
    <citation type="submission" date="2021-05" db="EMBL/GenBank/DDBJ databases">
        <authorList>
            <person name="Pietrasiak N."/>
            <person name="Ward R."/>
            <person name="Stajich J.E."/>
            <person name="Kurbessoian T."/>
        </authorList>
    </citation>
    <scope>NUCLEOTIDE SEQUENCE</scope>
    <source>
        <strain evidence="2">UHER 2000/2452</strain>
    </source>
</reference>
<dbReference type="AlphaFoldDB" id="A0A951UNY7"/>
<reference evidence="2" key="2">
    <citation type="journal article" date="2022" name="Microbiol. Resour. Announc.">
        <title>Metagenome Sequencing to Explore Phylogenomics of Terrestrial Cyanobacteria.</title>
        <authorList>
            <person name="Ward R.D."/>
            <person name="Stajich J.E."/>
            <person name="Johansen J.R."/>
            <person name="Huntemann M."/>
            <person name="Clum A."/>
            <person name="Foster B."/>
            <person name="Foster B."/>
            <person name="Roux S."/>
            <person name="Palaniappan K."/>
            <person name="Varghese N."/>
            <person name="Mukherjee S."/>
            <person name="Reddy T.B.K."/>
            <person name="Daum C."/>
            <person name="Copeland A."/>
            <person name="Chen I.A."/>
            <person name="Ivanova N.N."/>
            <person name="Kyrpides N.C."/>
            <person name="Shapiro N."/>
            <person name="Eloe-Fadrosh E.A."/>
            <person name="Pietrasiak N."/>
        </authorList>
    </citation>
    <scope>NUCLEOTIDE SEQUENCE</scope>
    <source>
        <strain evidence="2">UHER 2000/2452</strain>
    </source>
</reference>
<keyword evidence="1" id="KW-0472">Membrane</keyword>
<dbReference type="InterPro" id="IPR025187">
    <property type="entry name" value="DUF4112"/>
</dbReference>
<dbReference type="PANTHER" id="PTHR35519">
    <property type="entry name" value="MEMBRANE PROTEINS"/>
    <property type="match status" value="1"/>
</dbReference>
<name>A0A951UNY7_9CYAN</name>
<evidence type="ECO:0000313" key="3">
    <source>
        <dbReference type="Proteomes" id="UP000757435"/>
    </source>
</evidence>
<protein>
    <submittedName>
        <fullName evidence="2">DUF4112 domain-containing protein</fullName>
    </submittedName>
</protein>
<gene>
    <name evidence="2" type="ORF">KME15_21695</name>
</gene>
<feature type="transmembrane region" description="Helical" evidence="1">
    <location>
        <begin position="115"/>
        <end position="139"/>
    </location>
</feature>
<keyword evidence="1" id="KW-1133">Transmembrane helix</keyword>
<evidence type="ECO:0000313" key="2">
    <source>
        <dbReference type="EMBL" id="MBW4661296.1"/>
    </source>
</evidence>
<dbReference type="Proteomes" id="UP000757435">
    <property type="component" value="Unassembled WGS sequence"/>
</dbReference>
<accession>A0A951UNY7</accession>
<organism evidence="2 3">
    <name type="scientific">Drouetiella hepatica Uher 2000/2452</name>
    <dbReference type="NCBI Taxonomy" id="904376"/>
    <lineage>
        <taxon>Bacteria</taxon>
        <taxon>Bacillati</taxon>
        <taxon>Cyanobacteriota</taxon>
        <taxon>Cyanophyceae</taxon>
        <taxon>Oculatellales</taxon>
        <taxon>Oculatellaceae</taxon>
        <taxon>Drouetiella</taxon>
    </lineage>
</organism>
<keyword evidence="1" id="KW-0812">Transmembrane</keyword>
<evidence type="ECO:0000256" key="1">
    <source>
        <dbReference type="SAM" id="Phobius"/>
    </source>
</evidence>
<proteinExistence type="predicted"/>